<accession>A0ABZ3IVJ9</accession>
<dbReference type="Pfam" id="PF12697">
    <property type="entry name" value="Abhydrolase_6"/>
    <property type="match status" value="1"/>
</dbReference>
<dbReference type="InterPro" id="IPR050261">
    <property type="entry name" value="FrsA_esterase"/>
</dbReference>
<dbReference type="InterPro" id="IPR000073">
    <property type="entry name" value="AB_hydrolase_1"/>
</dbReference>
<dbReference type="Proteomes" id="UP000216052">
    <property type="component" value="Chromosome"/>
</dbReference>
<feature type="domain" description="AB hydrolase-1" evidence="3">
    <location>
        <begin position="44"/>
        <end position="230"/>
    </location>
</feature>
<proteinExistence type="inferred from homology"/>
<organism evidence="4 5">
    <name type="scientific">Sporomusa acidovorans (strain ATCC 49682 / DSM 3132 / Mol)</name>
    <dbReference type="NCBI Taxonomy" id="1123286"/>
    <lineage>
        <taxon>Bacteria</taxon>
        <taxon>Bacillati</taxon>
        <taxon>Bacillota</taxon>
        <taxon>Negativicutes</taxon>
        <taxon>Selenomonadales</taxon>
        <taxon>Sporomusaceae</taxon>
        <taxon>Sporomusa</taxon>
    </lineage>
</organism>
<evidence type="ECO:0000259" key="3">
    <source>
        <dbReference type="Pfam" id="PF12697"/>
    </source>
</evidence>
<reference evidence="4" key="1">
    <citation type="submission" date="2024-05" db="EMBL/GenBank/DDBJ databases">
        <title>Isolation and characterization of Sporomusa carbonis sp. nov., a carboxydotrophic hydrogenogen in the genus of Sporomusa isolated from a charcoal burning pile.</title>
        <authorList>
            <person name="Boeer T."/>
            <person name="Rosenbaum F."/>
            <person name="Eysell L."/>
            <person name="Mueller V."/>
            <person name="Daniel R."/>
            <person name="Poehlein A."/>
        </authorList>
    </citation>
    <scope>NUCLEOTIDE SEQUENCE [LARGE SCALE GENOMIC DNA]</scope>
    <source>
        <strain evidence="4">DSM 3132</strain>
    </source>
</reference>
<dbReference type="PANTHER" id="PTHR22946">
    <property type="entry name" value="DIENELACTONE HYDROLASE DOMAIN-CONTAINING PROTEIN-RELATED"/>
    <property type="match status" value="1"/>
</dbReference>
<dbReference type="PANTHER" id="PTHR22946:SF9">
    <property type="entry name" value="POLYKETIDE TRANSFERASE AF380"/>
    <property type="match status" value="1"/>
</dbReference>
<evidence type="ECO:0000256" key="2">
    <source>
        <dbReference type="ARBA" id="ARBA00038115"/>
    </source>
</evidence>
<keyword evidence="1" id="KW-0378">Hydrolase</keyword>
<comment type="similarity">
    <text evidence="2">Belongs to the AB hydrolase superfamily. FUS2 hydrolase family.</text>
</comment>
<dbReference type="Gene3D" id="3.40.50.1820">
    <property type="entry name" value="alpha/beta hydrolase"/>
    <property type="match status" value="1"/>
</dbReference>
<dbReference type="SUPFAM" id="SSF53474">
    <property type="entry name" value="alpha/beta-Hydrolases"/>
    <property type="match status" value="1"/>
</dbReference>
<keyword evidence="5" id="KW-1185">Reference proteome</keyword>
<sequence>MNCISIAAGTARLSAVFHPSTRYLDKTLIISHGFRGSKDGGGRAVRLAETLAASGIHVLRYDFTPLQSLSCQISELTAVVEHTRQTIGGRLFLLGRSLGGTTSLAVAAGDKNISGLILWATPWDLAATFRLALGNHYEQLAAGNTLRLTDEYGDLVLAPDFIRDFSNHPILTYSRRLDHCPLLILHGTADAIVPCGQARTLYELAAGPKKLILYPGGDHHLAAQSSQAGKDIAAWLGQF</sequence>
<dbReference type="EMBL" id="CP155571">
    <property type="protein sequence ID" value="XFO70088.1"/>
    <property type="molecule type" value="Genomic_DNA"/>
</dbReference>
<name>A0ABZ3IVJ9_SPOA4</name>
<protein>
    <recommendedName>
        <fullName evidence="3">AB hydrolase-1 domain-containing protein</fullName>
    </recommendedName>
</protein>
<evidence type="ECO:0000256" key="1">
    <source>
        <dbReference type="ARBA" id="ARBA00022801"/>
    </source>
</evidence>
<dbReference type="RefSeq" id="WP_093795415.1">
    <property type="nucleotide sequence ID" value="NZ_CP155571.1"/>
</dbReference>
<evidence type="ECO:0000313" key="5">
    <source>
        <dbReference type="Proteomes" id="UP000216052"/>
    </source>
</evidence>
<evidence type="ECO:0000313" key="4">
    <source>
        <dbReference type="EMBL" id="XFO70088.1"/>
    </source>
</evidence>
<gene>
    <name evidence="4" type="ORF">SPACI_000750</name>
</gene>
<dbReference type="InterPro" id="IPR029058">
    <property type="entry name" value="AB_hydrolase_fold"/>
</dbReference>